<name>A0A9W7DV81_9STRA</name>
<dbReference type="PANTHER" id="PTHR46069">
    <property type="entry name" value="TUBULIN TYROSINE LIGASE"/>
    <property type="match status" value="1"/>
</dbReference>
<gene>
    <name evidence="2" type="ORF">TrLO_g13996</name>
</gene>
<keyword evidence="3" id="KW-1185">Reference proteome</keyword>
<dbReference type="Proteomes" id="UP001165122">
    <property type="component" value="Unassembled WGS sequence"/>
</dbReference>
<protein>
    <submittedName>
        <fullName evidence="2">Uncharacterized protein</fullName>
    </submittedName>
</protein>
<dbReference type="PROSITE" id="PS51221">
    <property type="entry name" value="TTL"/>
    <property type="match status" value="1"/>
</dbReference>
<feature type="compositionally biased region" description="Acidic residues" evidence="1">
    <location>
        <begin position="212"/>
        <end position="239"/>
    </location>
</feature>
<dbReference type="EMBL" id="BRXW01000413">
    <property type="protein sequence ID" value="GMH51943.1"/>
    <property type="molecule type" value="Genomic_DNA"/>
</dbReference>
<evidence type="ECO:0000313" key="2">
    <source>
        <dbReference type="EMBL" id="GMH51943.1"/>
    </source>
</evidence>
<dbReference type="OrthoDB" id="196367at2759"/>
<dbReference type="Gene3D" id="3.30.470.20">
    <property type="entry name" value="ATP-grasp fold, B domain"/>
    <property type="match status" value="1"/>
</dbReference>
<reference evidence="3" key="1">
    <citation type="journal article" date="2023" name="Commun. Biol.">
        <title>Genome analysis of Parmales, the sister group of diatoms, reveals the evolutionary specialization of diatoms from phago-mixotrophs to photoautotrophs.</title>
        <authorList>
            <person name="Ban H."/>
            <person name="Sato S."/>
            <person name="Yoshikawa S."/>
            <person name="Yamada K."/>
            <person name="Nakamura Y."/>
            <person name="Ichinomiya M."/>
            <person name="Sato N."/>
            <person name="Blanc-Mathieu R."/>
            <person name="Endo H."/>
            <person name="Kuwata A."/>
            <person name="Ogata H."/>
        </authorList>
    </citation>
    <scope>NUCLEOTIDE SEQUENCE [LARGE SCALE GENOMIC DNA]</scope>
    <source>
        <strain evidence="3">NIES 3700</strain>
    </source>
</reference>
<evidence type="ECO:0000313" key="3">
    <source>
        <dbReference type="Proteomes" id="UP001165122"/>
    </source>
</evidence>
<dbReference type="Pfam" id="PF03133">
    <property type="entry name" value="TTL"/>
    <property type="match status" value="1"/>
</dbReference>
<dbReference type="SUPFAM" id="SSF56059">
    <property type="entry name" value="Glutathione synthetase ATP-binding domain-like"/>
    <property type="match status" value="1"/>
</dbReference>
<proteinExistence type="predicted"/>
<dbReference type="AlphaFoldDB" id="A0A9W7DV81"/>
<sequence>MVASGSAVTAVRTMRRKSSTAKKAAGGRRKSGAATSDTGTKTEVVSTPCATGPAEEGPICYNYLLCPGNNSRVILAVMRRRPWFSCVGKNEKLGSPAVNVVWEMWRSLPRCAATPVNSYCALNHLDGNRQLVSKKNLWKNLARHCAKTGEGDLNQLVPPTFLLKGRGASGAGEGDAERVRFKKYLDTASPTMENCYGLEMPDVGASELAEFVQEEEEEDEVNEEDAEGDGGDGDGDGDGEEAKVEAPPTETPAAEVKATKNASGKNDCETGALWIVKPAASTNRGCGIQVCEGYDQVIQAVTTQSKSKLNNKLTKKHGWVVQKYLERPYLIHSRKFDLRVYVLFTVNPSKKAERPVSTYMYDEFYVRTSGVAYNVGRKGLKNPMMHLTNDAIQKKVKANYGKHEDANKLSMKQFGEYLAEHSGVAGDYIETVMRPQIQGMVRVAARGVEKKVNPKGRKHGFELMGWDFMIDESLKPWLLEVNSNPCLEQPCLLLERLVSEVVESSFQLGVDKFFPPPKVLTKRSETAVEEIKGCVNQFIFLNEQNKE</sequence>
<feature type="region of interest" description="Disordered" evidence="1">
    <location>
        <begin position="1"/>
        <end position="44"/>
    </location>
</feature>
<feature type="region of interest" description="Disordered" evidence="1">
    <location>
        <begin position="211"/>
        <end position="263"/>
    </location>
</feature>
<feature type="compositionally biased region" description="Basic residues" evidence="1">
    <location>
        <begin position="13"/>
        <end position="31"/>
    </location>
</feature>
<comment type="caution">
    <text evidence="2">The sequence shown here is derived from an EMBL/GenBank/DDBJ whole genome shotgun (WGS) entry which is preliminary data.</text>
</comment>
<accession>A0A9W7DV81</accession>
<organism evidence="2 3">
    <name type="scientific">Triparma laevis f. longispina</name>
    <dbReference type="NCBI Taxonomy" id="1714387"/>
    <lineage>
        <taxon>Eukaryota</taxon>
        <taxon>Sar</taxon>
        <taxon>Stramenopiles</taxon>
        <taxon>Ochrophyta</taxon>
        <taxon>Bolidophyceae</taxon>
        <taxon>Parmales</taxon>
        <taxon>Triparmaceae</taxon>
        <taxon>Triparma</taxon>
    </lineage>
</organism>
<dbReference type="InterPro" id="IPR004344">
    <property type="entry name" value="TTL/TTLL_fam"/>
</dbReference>
<evidence type="ECO:0000256" key="1">
    <source>
        <dbReference type="SAM" id="MobiDB-lite"/>
    </source>
</evidence>
<dbReference type="PANTHER" id="PTHR46069:SF1">
    <property type="entry name" value="CHROMOSOME UNDETERMINED SCAFFOLD_125, WHOLE GENOME SHOTGUN SEQUENCE"/>
    <property type="match status" value="1"/>
</dbReference>